<dbReference type="AlphaFoldDB" id="Q8EVM7"/>
<dbReference type="InParanoid" id="Q8EVM7"/>
<evidence type="ECO:0000313" key="4">
    <source>
        <dbReference type="Proteomes" id="UP000002522"/>
    </source>
</evidence>
<feature type="transmembrane region" description="Helical" evidence="2">
    <location>
        <begin position="244"/>
        <end position="265"/>
    </location>
</feature>
<keyword evidence="2" id="KW-0812">Transmembrane</keyword>
<sequence>MTINSKSFESLLDLSSIKIPNLDKQNTTNISVLKKNIVNHVNQYLSNKSSKEVTEYDWYIQNEEEVLQRLIDNIDKGNNNETLTIIADNSSTLLSNSTSLLVSNSRINPFDLQNISIPKLGISSIKKDEIYELIHQWIKKYMDENYSQYILDVDYSISISNEDIEKLINGYFSNISLEIKNIIIAKSDKVQNGSNLTIANINNGSINTDTSTNNDSSNTDTNNSLDQNNNTTTNKGYFSNVGNVAWVASVLTVGVLVATVVSIFVSRRLISTYGSISNAIHHLKNKKKNKQNKE</sequence>
<dbReference type="KEGG" id="mpe:MYPE5360"/>
<keyword evidence="4" id="KW-1185">Reference proteome</keyword>
<evidence type="ECO:0000256" key="1">
    <source>
        <dbReference type="SAM" id="MobiDB-lite"/>
    </source>
</evidence>
<gene>
    <name evidence="3" type="ordered locus">MYPE5360</name>
</gene>
<reference evidence="3 4" key="1">
    <citation type="journal article" date="2002" name="Nucleic Acids Res.">
        <title>The complete genomic sequence of Mycoplasma penetrans, an intracellular bacterial pathogen in humans.</title>
        <authorList>
            <person name="Sasaki Y."/>
            <person name="Ishikawa J."/>
            <person name="Yamashita A."/>
            <person name="Oshima K."/>
            <person name="Kenri T."/>
            <person name="Furuya K."/>
            <person name="Yoshino C."/>
            <person name="Horino A."/>
            <person name="Shiba T."/>
            <person name="Sasaki T."/>
            <person name="Hattori M."/>
        </authorList>
    </citation>
    <scope>NUCLEOTIDE SEQUENCE [LARGE SCALE GENOMIC DNA]</scope>
    <source>
        <strain evidence="3 4">HF-2</strain>
    </source>
</reference>
<keyword evidence="2" id="KW-0472">Membrane</keyword>
<name>Q8EVM7_MALP2</name>
<keyword evidence="2" id="KW-1133">Transmembrane helix</keyword>
<evidence type="ECO:0000256" key="2">
    <source>
        <dbReference type="SAM" id="Phobius"/>
    </source>
</evidence>
<dbReference type="RefSeq" id="WP_011077359.1">
    <property type="nucleotide sequence ID" value="NC_004432.1"/>
</dbReference>
<dbReference type="HOGENOM" id="CLU_946018_0_0_14"/>
<accession>Q8EVM7</accession>
<organism evidence="3 4">
    <name type="scientific">Malacoplasma penetrans (strain HF-2)</name>
    <name type="common">Mycoplasma penetrans</name>
    <dbReference type="NCBI Taxonomy" id="272633"/>
    <lineage>
        <taxon>Bacteria</taxon>
        <taxon>Bacillati</taxon>
        <taxon>Mycoplasmatota</taxon>
        <taxon>Mycoplasmoidales</taxon>
        <taxon>Mycoplasmoidaceae</taxon>
        <taxon>Malacoplasma</taxon>
    </lineage>
</organism>
<dbReference type="Pfam" id="PF07377">
    <property type="entry name" value="DUF1493"/>
    <property type="match status" value="1"/>
</dbReference>
<evidence type="ECO:0000313" key="3">
    <source>
        <dbReference type="EMBL" id="BAC44325.1"/>
    </source>
</evidence>
<proteinExistence type="predicted"/>
<dbReference type="EMBL" id="BA000026">
    <property type="protein sequence ID" value="BAC44325.1"/>
    <property type="molecule type" value="Genomic_DNA"/>
</dbReference>
<feature type="region of interest" description="Disordered" evidence="1">
    <location>
        <begin position="207"/>
        <end position="229"/>
    </location>
</feature>
<dbReference type="Proteomes" id="UP000002522">
    <property type="component" value="Chromosome"/>
</dbReference>
<protein>
    <submittedName>
        <fullName evidence="3">Uncharacterized protein</fullName>
    </submittedName>
</protein>
<dbReference type="InterPro" id="IPR010862">
    <property type="entry name" value="DUF1493"/>
</dbReference>